<dbReference type="PANTHER" id="PTHR34353">
    <property type="entry name" value="CRISPR-ASSOCIATED ENDONUCLEASE CAS1 1"/>
    <property type="match status" value="1"/>
</dbReference>
<reference evidence="11 12" key="1">
    <citation type="submission" date="2019-12" db="EMBL/GenBank/DDBJ databases">
        <authorList>
            <person name="Zhao J."/>
        </authorList>
    </citation>
    <scope>NUCLEOTIDE SEQUENCE [LARGE SCALE GENOMIC DNA]</scope>
    <source>
        <strain evidence="11 12">S-15</strain>
    </source>
</reference>
<keyword evidence="3 10" id="KW-0255">Endonuclease</keyword>
<dbReference type="PANTHER" id="PTHR34353:SF2">
    <property type="entry name" value="CRISPR-ASSOCIATED ENDONUCLEASE CAS1 1"/>
    <property type="match status" value="1"/>
</dbReference>
<evidence type="ECO:0000256" key="3">
    <source>
        <dbReference type="ARBA" id="ARBA00022759"/>
    </source>
</evidence>
<evidence type="ECO:0000313" key="12">
    <source>
        <dbReference type="Proteomes" id="UP000470771"/>
    </source>
</evidence>
<dbReference type="GO" id="GO:0046872">
    <property type="term" value="F:metal ion binding"/>
    <property type="evidence" value="ECO:0007669"/>
    <property type="project" value="UniProtKB-UniRule"/>
</dbReference>
<evidence type="ECO:0000256" key="5">
    <source>
        <dbReference type="ARBA" id="ARBA00022842"/>
    </source>
</evidence>
<dbReference type="InterPro" id="IPR042206">
    <property type="entry name" value="CRISPR-assoc_Cas1_C"/>
</dbReference>
<dbReference type="Proteomes" id="UP000470771">
    <property type="component" value="Unassembled WGS sequence"/>
</dbReference>
<keyword evidence="1 10" id="KW-0540">Nuclease</keyword>
<dbReference type="GO" id="GO:0004520">
    <property type="term" value="F:DNA endonuclease activity"/>
    <property type="evidence" value="ECO:0007669"/>
    <property type="project" value="InterPro"/>
</dbReference>
<comment type="cofactor">
    <cofactor evidence="10">
        <name>Mg(2+)</name>
        <dbReference type="ChEBI" id="CHEBI:18420"/>
    </cofactor>
    <cofactor evidence="10">
        <name>Mn(2+)</name>
        <dbReference type="ChEBI" id="CHEBI:29035"/>
    </cofactor>
</comment>
<dbReference type="RefSeq" id="WP_160633788.1">
    <property type="nucleotide sequence ID" value="NZ_WWNE01000011.1"/>
</dbReference>
<evidence type="ECO:0000256" key="10">
    <source>
        <dbReference type="HAMAP-Rule" id="MF_01470"/>
    </source>
</evidence>
<comment type="subunit">
    <text evidence="9 10">Homodimer, forms a heterotetramer with a Cas2 homodimer.</text>
</comment>
<organism evidence="11 12">
    <name type="scientific">Acidiluteibacter ferrifornacis</name>
    <dbReference type="NCBI Taxonomy" id="2692424"/>
    <lineage>
        <taxon>Bacteria</taxon>
        <taxon>Pseudomonadati</taxon>
        <taxon>Bacteroidota</taxon>
        <taxon>Flavobacteriia</taxon>
        <taxon>Flavobacteriales</taxon>
        <taxon>Cryomorphaceae</taxon>
        <taxon>Acidiluteibacter</taxon>
    </lineage>
</organism>
<name>A0A6N9NMY7_9FLAO</name>
<keyword evidence="12" id="KW-1185">Reference proteome</keyword>
<keyword evidence="4 10" id="KW-0378">Hydrolase</keyword>
<evidence type="ECO:0000256" key="1">
    <source>
        <dbReference type="ARBA" id="ARBA00022722"/>
    </source>
</evidence>
<keyword evidence="5 10" id="KW-0460">Magnesium</keyword>
<dbReference type="InterPro" id="IPR002729">
    <property type="entry name" value="CRISPR-assoc_Cas1"/>
</dbReference>
<dbReference type="InterPro" id="IPR019855">
    <property type="entry name" value="CRISPR-assoc_Cas1_NMENI"/>
</dbReference>
<protein>
    <recommendedName>
        <fullName evidence="10">CRISPR-associated endonuclease Cas1</fullName>
        <ecNumber evidence="10">3.1.-.-</ecNumber>
    </recommendedName>
</protein>
<accession>A0A6N9NMY7</accession>
<dbReference type="GO" id="GO:0051607">
    <property type="term" value="P:defense response to virus"/>
    <property type="evidence" value="ECO:0007669"/>
    <property type="project" value="UniProtKB-UniRule"/>
</dbReference>
<evidence type="ECO:0000256" key="8">
    <source>
        <dbReference type="ARBA" id="ARBA00023211"/>
    </source>
</evidence>
<dbReference type="AlphaFoldDB" id="A0A6N9NMY7"/>
<gene>
    <name evidence="10 11" type="primary">cas1</name>
    <name evidence="11" type="ORF">GQN54_11955</name>
</gene>
<dbReference type="NCBIfam" id="TIGR03639">
    <property type="entry name" value="cas1_NMENI"/>
    <property type="match status" value="1"/>
</dbReference>
<evidence type="ECO:0000256" key="9">
    <source>
        <dbReference type="ARBA" id="ARBA00038592"/>
    </source>
</evidence>
<feature type="binding site" evidence="10">
    <location>
        <position position="223"/>
    </location>
    <ligand>
        <name>Mn(2+)</name>
        <dbReference type="ChEBI" id="CHEBI:29035"/>
    </ligand>
</feature>
<keyword evidence="2 10" id="KW-0479">Metal-binding</keyword>
<dbReference type="InterPro" id="IPR050646">
    <property type="entry name" value="Cas1"/>
</dbReference>
<dbReference type="Pfam" id="PF01867">
    <property type="entry name" value="Cas_Cas1"/>
    <property type="match status" value="1"/>
</dbReference>
<evidence type="ECO:0000256" key="2">
    <source>
        <dbReference type="ARBA" id="ARBA00022723"/>
    </source>
</evidence>
<feature type="binding site" evidence="10">
    <location>
        <position position="148"/>
    </location>
    <ligand>
        <name>Mn(2+)</name>
        <dbReference type="ChEBI" id="CHEBI:29035"/>
    </ligand>
</feature>
<proteinExistence type="inferred from homology"/>
<dbReference type="GO" id="GO:0043571">
    <property type="term" value="P:maintenance of CRISPR repeat elements"/>
    <property type="evidence" value="ECO:0007669"/>
    <property type="project" value="UniProtKB-UniRule"/>
</dbReference>
<evidence type="ECO:0000256" key="6">
    <source>
        <dbReference type="ARBA" id="ARBA00023118"/>
    </source>
</evidence>
<evidence type="ECO:0000313" key="11">
    <source>
        <dbReference type="EMBL" id="NBG66831.1"/>
    </source>
</evidence>
<comment type="similarity">
    <text evidence="10">Belongs to the CRISPR-associated endonuclease Cas1 family.</text>
</comment>
<dbReference type="GO" id="GO:0016787">
    <property type="term" value="F:hydrolase activity"/>
    <property type="evidence" value="ECO:0007669"/>
    <property type="project" value="UniProtKB-KW"/>
</dbReference>
<dbReference type="Gene3D" id="1.20.120.920">
    <property type="entry name" value="CRISPR-associated endonuclease Cas1, C-terminal domain"/>
    <property type="match status" value="1"/>
</dbReference>
<dbReference type="GO" id="GO:0003677">
    <property type="term" value="F:DNA binding"/>
    <property type="evidence" value="ECO:0007669"/>
    <property type="project" value="UniProtKB-KW"/>
</dbReference>
<evidence type="ECO:0000256" key="7">
    <source>
        <dbReference type="ARBA" id="ARBA00023125"/>
    </source>
</evidence>
<dbReference type="EMBL" id="WWNE01000011">
    <property type="protein sequence ID" value="NBG66831.1"/>
    <property type="molecule type" value="Genomic_DNA"/>
</dbReference>
<sequence length="300" mass="34028">MIKRTVYFGNPAYLSMNKQQLVVNYPKVEEAKTVPIEDLGIVFLDHPQITITQPLISKLLDYNVALITCNERHLPQGLMLNLDGHHTQQAQLAAQIEASAALKDRIWKTVIQQKIYNQAAVLKLTGASIENMNYWASQVKNGDPDNYEGRAAAHYWKTVFVDYIEGFTRGRFEAAPNSLLNYGYAILRAVVARSLVGSGLHPSLGIHHHNKYNAYCLADDIMEPYRPYVDQLVLKILEDEEGEVELTWDIKSILLTIPTLDVIINQKRKPLMLAVQQTTASLAACYLKERKKLKLPVWEI</sequence>
<dbReference type="HAMAP" id="MF_01470">
    <property type="entry name" value="Cas1"/>
    <property type="match status" value="1"/>
</dbReference>
<dbReference type="NCBIfam" id="TIGR00287">
    <property type="entry name" value="cas1"/>
    <property type="match status" value="1"/>
</dbReference>
<comment type="caution">
    <text evidence="11">The sequence shown here is derived from an EMBL/GenBank/DDBJ whole genome shotgun (WGS) entry which is preliminary data.</text>
</comment>
<dbReference type="EC" id="3.1.-.-" evidence="10"/>
<feature type="binding site" evidence="10">
    <location>
        <position position="208"/>
    </location>
    <ligand>
        <name>Mn(2+)</name>
        <dbReference type="ChEBI" id="CHEBI:29035"/>
    </ligand>
</feature>
<evidence type="ECO:0000256" key="4">
    <source>
        <dbReference type="ARBA" id="ARBA00022801"/>
    </source>
</evidence>
<keyword evidence="7 10" id="KW-0238">DNA-binding</keyword>
<comment type="function">
    <text evidence="10">CRISPR (clustered regularly interspaced short palindromic repeat), is an adaptive immune system that provides protection against mobile genetic elements (viruses, transposable elements and conjugative plasmids). CRISPR clusters contain spacers, sequences complementary to antecedent mobile elements, and target invading nucleic acids. CRISPR clusters are transcribed and processed into CRISPR RNA (crRNA). Acts as a dsDNA endonuclease. Involved in the integration of spacer DNA into the CRISPR cassette.</text>
</comment>
<keyword evidence="8 10" id="KW-0464">Manganese</keyword>
<keyword evidence="6 10" id="KW-0051">Antiviral defense</keyword>